<evidence type="ECO:0000256" key="1">
    <source>
        <dbReference type="SAM" id="MobiDB-lite"/>
    </source>
</evidence>
<evidence type="ECO:0000313" key="2">
    <source>
        <dbReference type="EMBL" id="JAD56177.1"/>
    </source>
</evidence>
<feature type="region of interest" description="Disordered" evidence="1">
    <location>
        <begin position="13"/>
        <end position="51"/>
    </location>
</feature>
<dbReference type="AlphaFoldDB" id="A0A0A9BA58"/>
<protein>
    <submittedName>
        <fullName evidence="2">Uncharacterized protein</fullName>
    </submittedName>
</protein>
<reference evidence="2" key="1">
    <citation type="submission" date="2014-09" db="EMBL/GenBank/DDBJ databases">
        <authorList>
            <person name="Magalhaes I.L.F."/>
            <person name="Oliveira U."/>
            <person name="Santos F.R."/>
            <person name="Vidigal T.H.D.A."/>
            <person name="Brescovit A.D."/>
            <person name="Santos A.J."/>
        </authorList>
    </citation>
    <scope>NUCLEOTIDE SEQUENCE</scope>
    <source>
        <tissue evidence="2">Shoot tissue taken approximately 20 cm above the soil surface</tissue>
    </source>
</reference>
<organism evidence="2">
    <name type="scientific">Arundo donax</name>
    <name type="common">Giant reed</name>
    <name type="synonym">Donax arundinaceus</name>
    <dbReference type="NCBI Taxonomy" id="35708"/>
    <lineage>
        <taxon>Eukaryota</taxon>
        <taxon>Viridiplantae</taxon>
        <taxon>Streptophyta</taxon>
        <taxon>Embryophyta</taxon>
        <taxon>Tracheophyta</taxon>
        <taxon>Spermatophyta</taxon>
        <taxon>Magnoliopsida</taxon>
        <taxon>Liliopsida</taxon>
        <taxon>Poales</taxon>
        <taxon>Poaceae</taxon>
        <taxon>PACMAD clade</taxon>
        <taxon>Arundinoideae</taxon>
        <taxon>Arundineae</taxon>
        <taxon>Arundo</taxon>
    </lineage>
</organism>
<name>A0A0A9BA58_ARUDO</name>
<accession>A0A0A9BA58</accession>
<proteinExistence type="predicted"/>
<dbReference type="EMBL" id="GBRH01241718">
    <property type="protein sequence ID" value="JAD56177.1"/>
    <property type="molecule type" value="Transcribed_RNA"/>
</dbReference>
<sequence length="71" mass="7562">MEAIILRLLSLRSSTTTASSGDAPPHHSPRWRPARDSGPRAPNATAQRGSAALRRLAHHRLSNHGGGGARH</sequence>
<reference evidence="2" key="2">
    <citation type="journal article" date="2015" name="Data Brief">
        <title>Shoot transcriptome of the giant reed, Arundo donax.</title>
        <authorList>
            <person name="Barrero R.A."/>
            <person name="Guerrero F.D."/>
            <person name="Moolhuijzen P."/>
            <person name="Goolsby J.A."/>
            <person name="Tidwell J."/>
            <person name="Bellgard S.E."/>
            <person name="Bellgard M.I."/>
        </authorList>
    </citation>
    <scope>NUCLEOTIDE SEQUENCE</scope>
    <source>
        <tissue evidence="2">Shoot tissue taken approximately 20 cm above the soil surface</tissue>
    </source>
</reference>